<dbReference type="Gene3D" id="3.30.730.10">
    <property type="entry name" value="AP2/ERF domain"/>
    <property type="match status" value="1"/>
</dbReference>
<evidence type="ECO:0000256" key="2">
    <source>
        <dbReference type="ARBA" id="ARBA00023015"/>
    </source>
</evidence>
<keyword evidence="3" id="KW-0238">DNA-binding</keyword>
<dbReference type="AlphaFoldDB" id="A0A161ZN13"/>
<feature type="compositionally biased region" description="Polar residues" evidence="8">
    <location>
        <begin position="1"/>
        <end position="14"/>
    </location>
</feature>
<evidence type="ECO:0000256" key="1">
    <source>
        <dbReference type="ARBA" id="ARBA00004123"/>
    </source>
</evidence>
<dbReference type="InterPro" id="IPR016177">
    <property type="entry name" value="DNA-bd_dom_sf"/>
</dbReference>
<comment type="subcellular location">
    <subcellularLocation>
        <location evidence="1">Nucleus</location>
    </subcellularLocation>
</comment>
<dbReference type="OMA" id="NGKDSCE"/>
<dbReference type="Proteomes" id="UP000077755">
    <property type="component" value="Chromosome 7"/>
</dbReference>
<feature type="domain" description="AP2/ERF" evidence="9">
    <location>
        <begin position="37"/>
        <end position="94"/>
    </location>
</feature>
<dbReference type="EMBL" id="CP093349">
    <property type="protein sequence ID" value="WOH09006.1"/>
    <property type="molecule type" value="Genomic_DNA"/>
</dbReference>
<proteinExistence type="inferred from homology"/>
<dbReference type="GO" id="GO:0003700">
    <property type="term" value="F:DNA-binding transcription factor activity"/>
    <property type="evidence" value="ECO:0007669"/>
    <property type="project" value="InterPro"/>
</dbReference>
<dbReference type="OrthoDB" id="1918918at2759"/>
<sequence length="225" mass="24738">MVKTVTNESGSGSNEAAARHGNQSRISKSSADSSSCKYTGVRKRKWGKFVSEIRLPNSRERIWLGSYDSAVKAARAFDAALYCLRGPDSKFNFPENPPEIPGGRSLTPPQIQVEAARFAHSGPRVVSDHDSSSSSDPSDELQHVDSPSVSDGATQVNTEAGVDNMLMDQFKTMGWESNYSVPDLGYFPSFEDFQDDLFMRPVTTGPVDNEVEESCDQFGSFLWSF</sequence>
<evidence type="ECO:0000313" key="10">
    <source>
        <dbReference type="EMBL" id="KZM87670.1"/>
    </source>
</evidence>
<dbReference type="InterPro" id="IPR036955">
    <property type="entry name" value="AP2/ERF_dom_sf"/>
</dbReference>
<reference evidence="10" key="1">
    <citation type="journal article" date="2016" name="Nat. Genet.">
        <title>A high-quality carrot genome assembly provides new insights into carotenoid accumulation and asterid genome evolution.</title>
        <authorList>
            <person name="Iorizzo M."/>
            <person name="Ellison S."/>
            <person name="Senalik D."/>
            <person name="Zeng P."/>
            <person name="Satapoomin P."/>
            <person name="Huang J."/>
            <person name="Bowman M."/>
            <person name="Iovene M."/>
            <person name="Sanseverino W."/>
            <person name="Cavagnaro P."/>
            <person name="Yildiz M."/>
            <person name="Macko-Podgorni A."/>
            <person name="Moranska E."/>
            <person name="Grzebelus E."/>
            <person name="Grzebelus D."/>
            <person name="Ashrafi H."/>
            <person name="Zheng Z."/>
            <person name="Cheng S."/>
            <person name="Spooner D."/>
            <person name="Van Deynze A."/>
            <person name="Simon P."/>
        </authorList>
    </citation>
    <scope>NUCLEOTIDE SEQUENCE [LARGE SCALE GENOMIC DNA]</scope>
    <source>
        <tissue evidence="10">Leaf</tissue>
    </source>
</reference>
<dbReference type="PANTHER" id="PTHR31985:SF273">
    <property type="entry name" value="ETHYLENE-RESPONSIVE TRANSCRIPTION FACTOR ERF017"/>
    <property type="match status" value="1"/>
</dbReference>
<dbReference type="PRINTS" id="PR00367">
    <property type="entry name" value="ETHRSPELEMNT"/>
</dbReference>
<organism evidence="10">
    <name type="scientific">Daucus carota subsp. sativus</name>
    <name type="common">Carrot</name>
    <dbReference type="NCBI Taxonomy" id="79200"/>
    <lineage>
        <taxon>Eukaryota</taxon>
        <taxon>Viridiplantae</taxon>
        <taxon>Streptophyta</taxon>
        <taxon>Embryophyta</taxon>
        <taxon>Tracheophyta</taxon>
        <taxon>Spermatophyta</taxon>
        <taxon>Magnoliopsida</taxon>
        <taxon>eudicotyledons</taxon>
        <taxon>Gunneridae</taxon>
        <taxon>Pentapetalae</taxon>
        <taxon>asterids</taxon>
        <taxon>campanulids</taxon>
        <taxon>Apiales</taxon>
        <taxon>Apiaceae</taxon>
        <taxon>Apioideae</taxon>
        <taxon>Scandiceae</taxon>
        <taxon>Daucinae</taxon>
        <taxon>Daucus</taxon>
        <taxon>Daucus sect. Daucus</taxon>
    </lineage>
</organism>
<feature type="region of interest" description="Disordered" evidence="8">
    <location>
        <begin position="1"/>
        <end position="40"/>
    </location>
</feature>
<keyword evidence="4" id="KW-0010">Activator</keyword>
<evidence type="ECO:0000256" key="3">
    <source>
        <dbReference type="ARBA" id="ARBA00023125"/>
    </source>
</evidence>
<comment type="similarity">
    <text evidence="7">Belongs to the AP2/ERF transcription factor family. ERF subfamily.</text>
</comment>
<dbReference type="InterPro" id="IPR001471">
    <property type="entry name" value="AP2/ERF_dom"/>
</dbReference>
<evidence type="ECO:0000256" key="7">
    <source>
        <dbReference type="ARBA" id="ARBA00024343"/>
    </source>
</evidence>
<evidence type="ECO:0000259" key="9">
    <source>
        <dbReference type="PROSITE" id="PS51032"/>
    </source>
</evidence>
<gene>
    <name evidence="10" type="ORF">DCAR_024771</name>
    <name evidence="11" type="ORF">DCAR_0728457</name>
</gene>
<feature type="compositionally biased region" description="Polar residues" evidence="8">
    <location>
        <begin position="145"/>
        <end position="158"/>
    </location>
</feature>
<dbReference type="Pfam" id="PF00847">
    <property type="entry name" value="AP2"/>
    <property type="match status" value="1"/>
</dbReference>
<evidence type="ECO:0000256" key="5">
    <source>
        <dbReference type="ARBA" id="ARBA00023163"/>
    </source>
</evidence>
<evidence type="ECO:0000313" key="11">
    <source>
        <dbReference type="EMBL" id="WOH09006.1"/>
    </source>
</evidence>
<keyword evidence="12" id="KW-1185">Reference proteome</keyword>
<keyword evidence="5" id="KW-0804">Transcription</keyword>
<evidence type="ECO:0000256" key="4">
    <source>
        <dbReference type="ARBA" id="ARBA00023159"/>
    </source>
</evidence>
<dbReference type="PROSITE" id="PS51032">
    <property type="entry name" value="AP2_ERF"/>
    <property type="match status" value="1"/>
</dbReference>
<feature type="region of interest" description="Disordered" evidence="8">
    <location>
        <begin position="122"/>
        <end position="158"/>
    </location>
</feature>
<dbReference type="GO" id="GO:0005634">
    <property type="term" value="C:nucleus"/>
    <property type="evidence" value="ECO:0007669"/>
    <property type="project" value="UniProtKB-SubCell"/>
</dbReference>
<evidence type="ECO:0000256" key="6">
    <source>
        <dbReference type="ARBA" id="ARBA00023242"/>
    </source>
</evidence>
<dbReference type="InterPro" id="IPR051032">
    <property type="entry name" value="AP2/ERF_TF_ERF_subfamily"/>
</dbReference>
<dbReference type="CDD" id="cd00018">
    <property type="entry name" value="AP2"/>
    <property type="match status" value="1"/>
</dbReference>
<dbReference type="SUPFAM" id="SSF54171">
    <property type="entry name" value="DNA-binding domain"/>
    <property type="match status" value="1"/>
</dbReference>
<dbReference type="GO" id="GO:0003677">
    <property type="term" value="F:DNA binding"/>
    <property type="evidence" value="ECO:0007669"/>
    <property type="project" value="UniProtKB-KW"/>
</dbReference>
<evidence type="ECO:0000313" key="12">
    <source>
        <dbReference type="Proteomes" id="UP000077755"/>
    </source>
</evidence>
<reference evidence="11" key="2">
    <citation type="submission" date="2022-03" db="EMBL/GenBank/DDBJ databases">
        <title>Draft title - Genomic analysis of global carrot germplasm unveils the trajectory of domestication and the origin of high carotenoid orange carrot.</title>
        <authorList>
            <person name="Iorizzo M."/>
            <person name="Ellison S."/>
            <person name="Senalik D."/>
            <person name="Macko-Podgorni A."/>
            <person name="Grzebelus D."/>
            <person name="Bostan H."/>
            <person name="Rolling W."/>
            <person name="Curaba J."/>
            <person name="Simon P."/>
        </authorList>
    </citation>
    <scope>NUCLEOTIDE SEQUENCE</scope>
    <source>
        <tissue evidence="11">Leaf</tissue>
    </source>
</reference>
<dbReference type="EMBL" id="LNRQ01000007">
    <property type="protein sequence ID" value="KZM87670.1"/>
    <property type="molecule type" value="Genomic_DNA"/>
</dbReference>
<dbReference type="KEGG" id="dcr:108196474"/>
<protein>
    <recommendedName>
        <fullName evidence="9">AP2/ERF domain-containing protein</fullName>
    </recommendedName>
</protein>
<name>A0A161ZN13_DAUCS</name>
<dbReference type="STRING" id="79200.A0A161ZN13"/>
<accession>A0A161ZN13</accession>
<dbReference type="PANTHER" id="PTHR31985">
    <property type="entry name" value="ETHYLENE-RESPONSIVE TRANSCRIPTION FACTOR ERF042-RELATED"/>
    <property type="match status" value="1"/>
</dbReference>
<keyword evidence="2" id="KW-0805">Transcription regulation</keyword>
<keyword evidence="6" id="KW-0539">Nucleus</keyword>
<dbReference type="SMART" id="SM00380">
    <property type="entry name" value="AP2"/>
    <property type="match status" value="1"/>
</dbReference>
<feature type="compositionally biased region" description="Low complexity" evidence="8">
    <location>
        <begin position="24"/>
        <end position="35"/>
    </location>
</feature>
<dbReference type="Gramene" id="KZM87670">
    <property type="protein sequence ID" value="KZM87670"/>
    <property type="gene ID" value="DCAR_024771"/>
</dbReference>
<evidence type="ECO:0000256" key="8">
    <source>
        <dbReference type="SAM" id="MobiDB-lite"/>
    </source>
</evidence>